<dbReference type="InterPro" id="IPR002881">
    <property type="entry name" value="DUF58"/>
</dbReference>
<dbReference type="InterPro" id="IPR036465">
    <property type="entry name" value="vWFA_dom_sf"/>
</dbReference>
<comment type="caution">
    <text evidence="2">The sequence shown here is derived from an EMBL/GenBank/DDBJ whole genome shotgun (WGS) entry which is preliminary data.</text>
</comment>
<evidence type="ECO:0000259" key="1">
    <source>
        <dbReference type="Pfam" id="PF01882"/>
    </source>
</evidence>
<gene>
    <name evidence="2" type="ORF">KJ970_06465</name>
</gene>
<dbReference type="Gene3D" id="3.40.50.410">
    <property type="entry name" value="von Willebrand factor, type A domain"/>
    <property type="match status" value="1"/>
</dbReference>
<evidence type="ECO:0000313" key="2">
    <source>
        <dbReference type="EMBL" id="MBU2690555.1"/>
    </source>
</evidence>
<proteinExistence type="predicted"/>
<dbReference type="AlphaFoldDB" id="A0A948RTF4"/>
<reference evidence="2" key="1">
    <citation type="submission" date="2021-05" db="EMBL/GenBank/DDBJ databases">
        <title>Energy efficiency and biological interactions define the core microbiome of deep oligotrophic groundwater.</title>
        <authorList>
            <person name="Mehrshad M."/>
            <person name="Lopez-Fernandez M."/>
            <person name="Bell E."/>
            <person name="Bernier-Latmani R."/>
            <person name="Bertilsson S."/>
            <person name="Dopson M."/>
        </authorList>
    </citation>
    <scope>NUCLEOTIDE SEQUENCE</scope>
    <source>
        <strain evidence="2">Modern_marine.mb.64</strain>
    </source>
</reference>
<dbReference type="PANTHER" id="PTHR33608:SF6">
    <property type="entry name" value="BLL2464 PROTEIN"/>
    <property type="match status" value="1"/>
</dbReference>
<accession>A0A948RTF4</accession>
<dbReference type="SUPFAM" id="SSF53300">
    <property type="entry name" value="vWA-like"/>
    <property type="match status" value="1"/>
</dbReference>
<dbReference type="PANTHER" id="PTHR33608">
    <property type="entry name" value="BLL2464 PROTEIN"/>
    <property type="match status" value="1"/>
</dbReference>
<evidence type="ECO:0000313" key="3">
    <source>
        <dbReference type="Proteomes" id="UP000777784"/>
    </source>
</evidence>
<name>A0A948RTF4_UNCEI</name>
<protein>
    <submittedName>
        <fullName evidence="2">DUF58 domain-containing protein</fullName>
    </submittedName>
</protein>
<sequence>MTWSKKSWTTWKFRNPFRGGGDASVADLPTWDDFETEDPVAVLKRVRHLEIRTRRLVDQIFSGEYHSIFRGQGMEFHDVRPYVAGDDVRAIDWNVTARAAEPYVKTFVETRELVVLLMADLSASTLFGTGGKAKRDLLAETAALLIFSAIRNRDQVGLVLFTDRLEKVILPRKGRRHGLRLLRELLEFRPEGRGSDLSQPLEQVARLLRRRAVVFLMSDFLFPDPTDALRRVAGRHDLIPVVMSDQREEVLPPVGLVELEDLETGRRRLVDTSNAGVRKLFEERGRHRREVLSHIFGRTGLDAVWLETEKDPAAALQHLFKVRLKRRSSGGIVAGPNVGARS</sequence>
<dbReference type="EMBL" id="JAHJDP010000032">
    <property type="protein sequence ID" value="MBU2690555.1"/>
    <property type="molecule type" value="Genomic_DNA"/>
</dbReference>
<dbReference type="Pfam" id="PF01882">
    <property type="entry name" value="DUF58"/>
    <property type="match status" value="1"/>
</dbReference>
<dbReference type="Proteomes" id="UP000777784">
    <property type="component" value="Unassembled WGS sequence"/>
</dbReference>
<organism evidence="2 3">
    <name type="scientific">Eiseniibacteriota bacterium</name>
    <dbReference type="NCBI Taxonomy" id="2212470"/>
    <lineage>
        <taxon>Bacteria</taxon>
        <taxon>Candidatus Eiseniibacteriota</taxon>
    </lineage>
</organism>
<feature type="domain" description="DUF58" evidence="1">
    <location>
        <begin position="78"/>
        <end position="290"/>
    </location>
</feature>